<feature type="compositionally biased region" description="Basic and acidic residues" evidence="2">
    <location>
        <begin position="918"/>
        <end position="933"/>
    </location>
</feature>
<feature type="compositionally biased region" description="Low complexity" evidence="2">
    <location>
        <begin position="1"/>
        <end position="11"/>
    </location>
</feature>
<keyword evidence="5" id="KW-1185">Reference proteome</keyword>
<reference evidence="4 5" key="1">
    <citation type="journal article" date="2015" name="Plant Cell">
        <title>Oil accumulation by the oleaginous diatom Fistulifera solaris as revealed by the genome and transcriptome.</title>
        <authorList>
            <person name="Tanaka T."/>
            <person name="Maeda Y."/>
            <person name="Veluchamy A."/>
            <person name="Tanaka M."/>
            <person name="Abida H."/>
            <person name="Marechal E."/>
            <person name="Bowler C."/>
            <person name="Muto M."/>
            <person name="Sunaga Y."/>
            <person name="Tanaka M."/>
            <person name="Yoshino T."/>
            <person name="Taniguchi T."/>
            <person name="Fukuda Y."/>
            <person name="Nemoto M."/>
            <person name="Matsumoto M."/>
            <person name="Wong P.S."/>
            <person name="Aburatani S."/>
            <person name="Fujibuchi W."/>
        </authorList>
    </citation>
    <scope>NUCLEOTIDE SEQUENCE [LARGE SCALE GENOMIC DNA]</scope>
    <source>
        <strain evidence="4 5">JPCC DA0580</strain>
    </source>
</reference>
<keyword evidence="1" id="KW-0863">Zinc-finger</keyword>
<dbReference type="InterPro" id="IPR036282">
    <property type="entry name" value="Glutathione-S-Trfase_C_sf"/>
</dbReference>
<dbReference type="OrthoDB" id="127986at2759"/>
<dbReference type="GO" id="GO:0003676">
    <property type="term" value="F:nucleic acid binding"/>
    <property type="evidence" value="ECO:0007669"/>
    <property type="project" value="InterPro"/>
</dbReference>
<evidence type="ECO:0000256" key="1">
    <source>
        <dbReference type="PROSITE-ProRule" id="PRU00047"/>
    </source>
</evidence>
<dbReference type="SUPFAM" id="SSF47616">
    <property type="entry name" value="GST C-terminal domain-like"/>
    <property type="match status" value="1"/>
</dbReference>
<keyword evidence="1" id="KW-0479">Metal-binding</keyword>
<feature type="compositionally biased region" description="Acidic residues" evidence="2">
    <location>
        <begin position="934"/>
        <end position="972"/>
    </location>
</feature>
<dbReference type="InterPro" id="IPR001878">
    <property type="entry name" value="Znf_CCHC"/>
</dbReference>
<dbReference type="SUPFAM" id="SSF57756">
    <property type="entry name" value="Retrovirus zinc finger-like domains"/>
    <property type="match status" value="1"/>
</dbReference>
<name>A0A1Z5JV36_FISSO</name>
<dbReference type="InterPro" id="IPR036875">
    <property type="entry name" value="Znf_CCHC_sf"/>
</dbReference>
<accession>A0A1Z5JV36</accession>
<feature type="region of interest" description="Disordered" evidence="2">
    <location>
        <begin position="319"/>
        <end position="344"/>
    </location>
</feature>
<sequence length="1952" mass="218644">MSSPMPEGASPSPAPAPAGRGGNKNRGSRGGRGNGAAGRGNNQGVMKKFRGSFKEMDGHVFELPEEANDPTQFTKTKDKLKEVAQTGTVKDSYMELASVFQDPMKKPEVKYPAPLPEKASEDKKAVRTAKLTECAKREMKLETNNVALHAIIWGQTSAALQSKIKTLAEFEEKHDEHDCVWLLTQIKAIIMNFDDRTYPMMSEHEAKVAFYTCEQGTRETPEEYMKRLKALAEVVKHCGGSVMGDWKNVPSSVGDEEARKTSAQECALATAYLKGLDRTRYGRLLGELKNDFAKGNDNYPQDLASAFALVNLYEIPRNESHQHPRGTQNQGGNKTEQAKASTPATNHTFVQGDVCVIAGNDGRTYQDILCYNCNNYGHYSGNCNEPNKKETTLLSMGFVMTQQAAGHIDKSWILLDTQSSVSVFNTKDYLSNIRDSGDVMRAITNGGHQDSHLIGDFPNLGPVWYNQDSIANILSVKDVRKVCRITMDTSVEPALIVHRLDGSQMRFEEHDCGLYVFKPNNNQSVSAYSFVLTVEEAKKLFTRRQVELADEAQRLYKILNRPGQAAFEDYLRNNRIHNSPLTVDDARRAVTIYGPDVPKLKGTTTAGPPPAHVPDQVRLAVPRSILLHHDHVTLAVDFVFVNKIPFLVTISRNIGWRTIAPVPDRSKPVMLKEIRRLLDIYRSRGLPVTAIHGDNEFACLRDDLGPVVLDIVAPNTHVPEIERSNRTIKERARTTIHGLPYKKLPIIFIRHLMMHVVNCLNIFPWKYGVSKDISPETIMTGSPPPDYNKMKLEFGTYAQVYDAPKPSNTPRSRTHGAIALNLTGNAGGAYYFMSLSSGELIVRHQWTVCRITEAVVNQVELLATQDKQPLIQKTGLIVEWGGTVDPDADFGDLVSDLETDQGAEDPSLEIDDTEPTEEDPHNLDPHIPYHDFPDNENDNEIFPNDDDENGIENADDDDNDHEDDDNFDNDDNEQQAPILEEEQGAGDINEPALEEEQGAEDDEIFDEAQGAEDDTNEDADPRVTAIDNEQGATYHLRNRASIRPPARLIEAMDEPHINKAYETPTVLFQTVLFQAAMHVADEKAKMMVSPKGKRNVEELRNIIFERVFAQLTAKAAIKLYGEDAVQALMNEFAQLEDLGVFMAMHAKDLTAEQKRARAINLVTKKRDGRIKGRTVADGSVQKDLYDKSQTASPTVSTDALLLSLIVDAHEGRDVAIADVVGAYLKANMADFTLLKFTGESVNIMCKMNPKYEEFVAIEGGKRVLYVQLLKALYGCVCSALLWYEMFAGSLVEMGFELNPYDSCIANKKINGKQCTIAWYVDDMKVSHVDPKVVTQVIKDIEAKFGKMSITRGKKHKFLGMDISLNSNQTVEIQMKDYLQESIEESGLNITREATTPARSNLFDIDEESEPLLGDESEVFRSVVAKLLYVATRGRMDILLPVSFLCTRVTKSTKQDQAKLKRVLEYIKGSIDLTYTLGADSLNRFHSWVDAAFAVHPDMKSHTGGVTSLGNGGLMCKSSKQKLNTKSSTEAELVGASDYLPHTMWTKMFMEAQGHKMEEIVFEQDNESAIRMETNGRMSAGQKSRHIDIRYFWIKDRTRDLGIDIKHCPTLMMLADFFTKPLNGSLFRKFRDVILGYKHVDTLREVPPTEVEERVGENPVSVVTRTTPGLAKLAEGVEHLSPRTVCDIGESSKAVRWADRVAGRGVTKGSDAVIPQIAAVEIVKRFATMASLRQLDFRNKYDLSYLNAFLAGRSYIQDTTFSSADSDVWTQWHEQQVDVPSSDRYPHAYRWFVHINALMRLKNAEPLVMIGGSGTNHTINDRKRRHSGESSLSLLKKEASERAARRETAPVLYTIQITFRNNNDDQAESQDSRRLWEKVKQTALPKEMRMKWGEFCTWMPSEQSDNSVILETTFVSRVSTNDPAMHGNNILRLILQSHPEDVEFCEIIGHRAL</sequence>
<dbReference type="GO" id="GO:0008270">
    <property type="term" value="F:zinc ion binding"/>
    <property type="evidence" value="ECO:0007669"/>
    <property type="project" value="UniProtKB-KW"/>
</dbReference>
<evidence type="ECO:0000313" key="5">
    <source>
        <dbReference type="Proteomes" id="UP000198406"/>
    </source>
</evidence>
<organism evidence="4 5">
    <name type="scientific">Fistulifera solaris</name>
    <name type="common">Oleaginous diatom</name>
    <dbReference type="NCBI Taxonomy" id="1519565"/>
    <lineage>
        <taxon>Eukaryota</taxon>
        <taxon>Sar</taxon>
        <taxon>Stramenopiles</taxon>
        <taxon>Ochrophyta</taxon>
        <taxon>Bacillariophyta</taxon>
        <taxon>Bacillariophyceae</taxon>
        <taxon>Bacillariophycidae</taxon>
        <taxon>Naviculales</taxon>
        <taxon>Naviculaceae</taxon>
        <taxon>Fistulifera</taxon>
    </lineage>
</organism>
<feature type="domain" description="CCHC-type" evidence="3">
    <location>
        <begin position="370"/>
        <end position="385"/>
    </location>
</feature>
<dbReference type="PROSITE" id="PS50158">
    <property type="entry name" value="ZF_CCHC"/>
    <property type="match status" value="1"/>
</dbReference>
<dbReference type="Pfam" id="PF07727">
    <property type="entry name" value="RVT_2"/>
    <property type="match status" value="1"/>
</dbReference>
<feature type="region of interest" description="Disordered" evidence="2">
    <location>
        <begin position="889"/>
        <end position="972"/>
    </location>
</feature>
<feature type="compositionally biased region" description="Acidic residues" evidence="2">
    <location>
        <begin position="889"/>
        <end position="917"/>
    </location>
</feature>
<dbReference type="EMBL" id="BDSP01000122">
    <property type="protein sequence ID" value="GAX17779.1"/>
    <property type="molecule type" value="Genomic_DNA"/>
</dbReference>
<dbReference type="CDD" id="cd09272">
    <property type="entry name" value="RNase_HI_RT_Ty1"/>
    <property type="match status" value="1"/>
</dbReference>
<dbReference type="Proteomes" id="UP000198406">
    <property type="component" value="Unassembled WGS sequence"/>
</dbReference>
<keyword evidence="1" id="KW-0862">Zinc</keyword>
<dbReference type="PANTHER" id="PTHR11439:SF483">
    <property type="entry name" value="PEPTIDE SYNTHASE GLIP-LIKE, PUTATIVE (AFU_ORTHOLOGUE AFUA_3G12920)-RELATED"/>
    <property type="match status" value="1"/>
</dbReference>
<feature type="region of interest" description="Disordered" evidence="2">
    <location>
        <begin position="1"/>
        <end position="47"/>
    </location>
</feature>
<comment type="caution">
    <text evidence="4">The sequence shown here is derived from an EMBL/GenBank/DDBJ whole genome shotgun (WGS) entry which is preliminary data.</text>
</comment>
<evidence type="ECO:0000256" key="2">
    <source>
        <dbReference type="SAM" id="MobiDB-lite"/>
    </source>
</evidence>
<feature type="compositionally biased region" description="Polar residues" evidence="2">
    <location>
        <begin position="325"/>
        <end position="344"/>
    </location>
</feature>
<dbReference type="PANTHER" id="PTHR11439">
    <property type="entry name" value="GAG-POL-RELATED RETROTRANSPOSON"/>
    <property type="match status" value="1"/>
</dbReference>
<protein>
    <recommendedName>
        <fullName evidence="3">CCHC-type domain-containing protein</fullName>
    </recommendedName>
</protein>
<dbReference type="InParanoid" id="A0A1Z5JV36"/>
<evidence type="ECO:0000259" key="3">
    <source>
        <dbReference type="PROSITE" id="PS50158"/>
    </source>
</evidence>
<dbReference type="Gene3D" id="1.20.1050.130">
    <property type="match status" value="1"/>
</dbReference>
<gene>
    <name evidence="4" type="ORF">FisN_24Hu153</name>
</gene>
<feature type="compositionally biased region" description="Gly residues" evidence="2">
    <location>
        <begin position="19"/>
        <end position="38"/>
    </location>
</feature>
<evidence type="ECO:0000313" key="4">
    <source>
        <dbReference type="EMBL" id="GAX17779.1"/>
    </source>
</evidence>
<proteinExistence type="predicted"/>
<dbReference type="InterPro" id="IPR013103">
    <property type="entry name" value="RVT_2"/>
</dbReference>